<proteinExistence type="predicted"/>
<evidence type="ECO:0000256" key="1">
    <source>
        <dbReference type="SAM" id="Phobius"/>
    </source>
</evidence>
<reference evidence="2" key="1">
    <citation type="submission" date="2020-10" db="EMBL/GenBank/DDBJ databases">
        <authorList>
            <person name="Gilroy R."/>
        </authorList>
    </citation>
    <scope>NUCLEOTIDE SEQUENCE</scope>
    <source>
        <strain evidence="2">2889</strain>
    </source>
</reference>
<evidence type="ECO:0000313" key="3">
    <source>
        <dbReference type="Proteomes" id="UP000823612"/>
    </source>
</evidence>
<dbReference type="EMBL" id="JADIMZ010000147">
    <property type="protein sequence ID" value="MBO8433547.1"/>
    <property type="molecule type" value="Genomic_DNA"/>
</dbReference>
<keyword evidence="1" id="KW-0472">Membrane</keyword>
<protein>
    <submittedName>
        <fullName evidence="2">Uncharacterized protein</fullName>
    </submittedName>
</protein>
<gene>
    <name evidence="2" type="ORF">IAB08_09710</name>
</gene>
<feature type="transmembrane region" description="Helical" evidence="1">
    <location>
        <begin position="61"/>
        <end position="80"/>
    </location>
</feature>
<name>A0A9D9DSW3_9BACT</name>
<sequence length="206" mass="22356">MQLPPKKEFYNTDIQKAGPSAGTNRLFLYQHPTRLFLDSGAALLAAVLIGRAFALGRIASIVLAASLFLAGFALRAQLGISLAAGLLAFFLAATSACIFCAPFLALGTFRASARYFFANGIASNSIAAIFCRRSHLLGCIPVRNRRIVVSRLASHKTHGRQSQHKNQFSHCVMVFNLVSNFCIPKTMLCTRTPLQIIATRPKAIAM</sequence>
<evidence type="ECO:0000313" key="2">
    <source>
        <dbReference type="EMBL" id="MBO8433547.1"/>
    </source>
</evidence>
<accession>A0A9D9DSW3</accession>
<comment type="caution">
    <text evidence="2">The sequence shown here is derived from an EMBL/GenBank/DDBJ whole genome shotgun (WGS) entry which is preliminary data.</text>
</comment>
<dbReference type="Proteomes" id="UP000823612">
    <property type="component" value="Unassembled WGS sequence"/>
</dbReference>
<organism evidence="2 3">
    <name type="scientific">Candidatus Pullibacteroides excrementavium</name>
    <dbReference type="NCBI Taxonomy" id="2840905"/>
    <lineage>
        <taxon>Bacteria</taxon>
        <taxon>Pseudomonadati</taxon>
        <taxon>Bacteroidota</taxon>
        <taxon>Bacteroidia</taxon>
        <taxon>Bacteroidales</taxon>
        <taxon>Candidatus Pullibacteroides</taxon>
    </lineage>
</organism>
<dbReference type="AlphaFoldDB" id="A0A9D9DSW3"/>
<reference evidence="2" key="2">
    <citation type="journal article" date="2021" name="PeerJ">
        <title>Extensive microbial diversity within the chicken gut microbiome revealed by metagenomics and culture.</title>
        <authorList>
            <person name="Gilroy R."/>
            <person name="Ravi A."/>
            <person name="Getino M."/>
            <person name="Pursley I."/>
            <person name="Horton D.L."/>
            <person name="Alikhan N.F."/>
            <person name="Baker D."/>
            <person name="Gharbi K."/>
            <person name="Hall N."/>
            <person name="Watson M."/>
            <person name="Adriaenssens E.M."/>
            <person name="Foster-Nyarko E."/>
            <person name="Jarju S."/>
            <person name="Secka A."/>
            <person name="Antonio M."/>
            <person name="Oren A."/>
            <person name="Chaudhuri R.R."/>
            <person name="La Ragione R."/>
            <person name="Hildebrand F."/>
            <person name="Pallen M.J."/>
        </authorList>
    </citation>
    <scope>NUCLEOTIDE SEQUENCE</scope>
    <source>
        <strain evidence="2">2889</strain>
    </source>
</reference>
<keyword evidence="1" id="KW-0812">Transmembrane</keyword>
<keyword evidence="1" id="KW-1133">Transmembrane helix</keyword>
<feature type="transmembrane region" description="Helical" evidence="1">
    <location>
        <begin position="86"/>
        <end position="106"/>
    </location>
</feature>